<dbReference type="AlphaFoldDB" id="A0AAX6GAJ3"/>
<dbReference type="EMBL" id="JANAVB010021599">
    <property type="protein sequence ID" value="KAJ6825679.1"/>
    <property type="molecule type" value="Genomic_DNA"/>
</dbReference>
<dbReference type="InterPro" id="IPR021410">
    <property type="entry name" value="FAF"/>
</dbReference>
<proteinExistence type="inferred from homology"/>
<gene>
    <name evidence="4" type="ORF">M6B38_377570</name>
</gene>
<evidence type="ECO:0000259" key="3">
    <source>
        <dbReference type="Pfam" id="PF11250"/>
    </source>
</evidence>
<evidence type="ECO:0000313" key="4">
    <source>
        <dbReference type="EMBL" id="KAJ6825679.1"/>
    </source>
</evidence>
<dbReference type="Pfam" id="PF11250">
    <property type="entry name" value="FAF"/>
    <property type="match status" value="1"/>
</dbReference>
<keyword evidence="5" id="KW-1185">Reference proteome</keyword>
<dbReference type="PANTHER" id="PTHR33155">
    <property type="entry name" value="FANTASTIC FOUR-LIKE PROTEIN (DUF3049)"/>
    <property type="match status" value="1"/>
</dbReference>
<dbReference type="Proteomes" id="UP001140949">
    <property type="component" value="Unassembled WGS sequence"/>
</dbReference>
<feature type="domain" description="FAF" evidence="3">
    <location>
        <begin position="147"/>
        <end position="195"/>
    </location>
</feature>
<comment type="caution">
    <text evidence="4">The sequence shown here is derived from an EMBL/GenBank/DDBJ whole genome shotgun (WGS) entry which is preliminary data.</text>
</comment>
<reference evidence="4" key="1">
    <citation type="journal article" date="2023" name="GigaByte">
        <title>Genome assembly of the bearded iris, Iris pallida Lam.</title>
        <authorList>
            <person name="Bruccoleri R.E."/>
            <person name="Oakeley E.J."/>
            <person name="Faust A.M.E."/>
            <person name="Altorfer M."/>
            <person name="Dessus-Babus S."/>
            <person name="Burckhardt D."/>
            <person name="Oertli M."/>
            <person name="Naumann U."/>
            <person name="Petersen F."/>
            <person name="Wong J."/>
        </authorList>
    </citation>
    <scope>NUCLEOTIDE SEQUENCE</scope>
    <source>
        <strain evidence="4">GSM-AAB239-AS_SAM_17_03QT</strain>
    </source>
</reference>
<dbReference type="InterPro" id="IPR046431">
    <property type="entry name" value="FAF_dom"/>
</dbReference>
<reference evidence="4" key="2">
    <citation type="submission" date="2023-04" db="EMBL/GenBank/DDBJ databases">
        <authorList>
            <person name="Bruccoleri R.E."/>
            <person name="Oakeley E.J."/>
            <person name="Faust A.-M."/>
            <person name="Dessus-Babus S."/>
            <person name="Altorfer M."/>
            <person name="Burckhardt D."/>
            <person name="Oertli M."/>
            <person name="Naumann U."/>
            <person name="Petersen F."/>
            <person name="Wong J."/>
        </authorList>
    </citation>
    <scope>NUCLEOTIDE SEQUENCE</scope>
    <source>
        <strain evidence="4">GSM-AAB239-AS_SAM_17_03QT</strain>
        <tissue evidence="4">Leaf</tissue>
    </source>
</reference>
<evidence type="ECO:0000256" key="2">
    <source>
        <dbReference type="SAM" id="MobiDB-lite"/>
    </source>
</evidence>
<protein>
    <submittedName>
        <fullName evidence="4">Protein FANTASTIC FOUR 3</fullName>
    </submittedName>
</protein>
<accession>A0AAX6GAJ3</accession>
<dbReference type="PANTHER" id="PTHR33155:SF8">
    <property type="entry name" value="PROTEIN FANTASTIC FOUR 1"/>
    <property type="match status" value="1"/>
</dbReference>
<evidence type="ECO:0000313" key="5">
    <source>
        <dbReference type="Proteomes" id="UP001140949"/>
    </source>
</evidence>
<comment type="similarity">
    <text evidence="1">Belongs to the fantastic four family.</text>
</comment>
<evidence type="ECO:0000256" key="1">
    <source>
        <dbReference type="ARBA" id="ARBA00008690"/>
    </source>
</evidence>
<sequence length="282" mass="31498">MAPISAVSIPQQFMPCLEAEQDHPVKLKLHQARPLLDSLVKRCDKDHEEVVAPSQWSVLFSLPSQPRTILEAIDASQSTVRTAPPPPPPLTSAFVKRQLLKMQNLELCTEILGSENGVLYPVDDEPRPEELWVRSRRRRRRREAASEFPPPLTILGGEDRLRLSTKRENGRLLLVPFVPSLLEVERSEGCLRLRLLPSKSSSPPLLHPKEEASDNEGSGEGGEYLGVVGMERKSLVFGSNGEYRRIGRCKEEEEDVRPMAGGVGSRRNKVMLISDAVWISSS</sequence>
<feature type="region of interest" description="Disordered" evidence="2">
    <location>
        <begin position="201"/>
        <end position="223"/>
    </location>
</feature>
<organism evidence="4 5">
    <name type="scientific">Iris pallida</name>
    <name type="common">Sweet iris</name>
    <dbReference type="NCBI Taxonomy" id="29817"/>
    <lineage>
        <taxon>Eukaryota</taxon>
        <taxon>Viridiplantae</taxon>
        <taxon>Streptophyta</taxon>
        <taxon>Embryophyta</taxon>
        <taxon>Tracheophyta</taxon>
        <taxon>Spermatophyta</taxon>
        <taxon>Magnoliopsida</taxon>
        <taxon>Liliopsida</taxon>
        <taxon>Asparagales</taxon>
        <taxon>Iridaceae</taxon>
        <taxon>Iridoideae</taxon>
        <taxon>Irideae</taxon>
        <taxon>Iris</taxon>
    </lineage>
</organism>
<name>A0AAX6GAJ3_IRIPA</name>